<dbReference type="InterPro" id="IPR000922">
    <property type="entry name" value="Lectin_gal-bd_dom"/>
</dbReference>
<dbReference type="FunFam" id="2.60.120.740:FF:000003">
    <property type="entry name" value="Protein eva-1 homolog C"/>
    <property type="match status" value="3"/>
</dbReference>
<keyword evidence="7" id="KW-1185">Reference proteome</keyword>
<reference evidence="6" key="2">
    <citation type="submission" date="2025-08" db="UniProtKB">
        <authorList>
            <consortium name="Ensembl"/>
        </authorList>
    </citation>
    <scope>IDENTIFICATION</scope>
</reference>
<feature type="domain" description="SUEL-type lectin" evidence="5">
    <location>
        <begin position="109"/>
        <end position="199"/>
    </location>
</feature>
<proteinExistence type="predicted"/>
<keyword evidence="2" id="KW-0430">Lectin</keyword>
<accession>A0AAY5EUQ9</accession>
<name>A0AAY5EUQ9_ELEEL</name>
<dbReference type="Ensembl" id="ENSEEET00000060622.1">
    <property type="protein sequence ID" value="ENSEEEP00000060427.1"/>
    <property type="gene ID" value="ENSEEEG00000027075.1"/>
</dbReference>
<dbReference type="GO" id="GO:0030246">
    <property type="term" value="F:carbohydrate binding"/>
    <property type="evidence" value="ECO:0007669"/>
    <property type="project" value="UniProtKB-KW"/>
</dbReference>
<feature type="domain" description="SUEL-type lectin" evidence="5">
    <location>
        <begin position="26"/>
        <end position="102"/>
    </location>
</feature>
<evidence type="ECO:0000256" key="3">
    <source>
        <dbReference type="ARBA" id="ARBA00022737"/>
    </source>
</evidence>
<reference evidence="6" key="3">
    <citation type="submission" date="2025-09" db="UniProtKB">
        <authorList>
            <consortium name="Ensembl"/>
        </authorList>
    </citation>
    <scope>IDENTIFICATION</scope>
</reference>
<reference evidence="6 7" key="1">
    <citation type="submission" date="2020-05" db="EMBL/GenBank/DDBJ databases">
        <title>Electrophorus electricus (electric eel) genome, fEleEle1, primary haplotype.</title>
        <authorList>
            <person name="Myers G."/>
            <person name="Meyer A."/>
            <person name="Fedrigo O."/>
            <person name="Formenti G."/>
            <person name="Rhie A."/>
            <person name="Tracey A."/>
            <person name="Sims Y."/>
            <person name="Jarvis E.D."/>
        </authorList>
    </citation>
    <scope>NUCLEOTIDE SEQUENCE [LARGE SCALE GENOMIC DNA]</scope>
</reference>
<dbReference type="InterPro" id="IPR043159">
    <property type="entry name" value="Lectin_gal-bd_sf"/>
</dbReference>
<dbReference type="Gene3D" id="2.60.120.740">
    <property type="match status" value="4"/>
</dbReference>
<evidence type="ECO:0000256" key="1">
    <source>
        <dbReference type="ARBA" id="ARBA00022546"/>
    </source>
</evidence>
<feature type="domain" description="SUEL-type lectin" evidence="5">
    <location>
        <begin position="206"/>
        <end position="296"/>
    </location>
</feature>
<evidence type="ECO:0000313" key="7">
    <source>
        <dbReference type="Proteomes" id="UP000314983"/>
    </source>
</evidence>
<organism evidence="6 7">
    <name type="scientific">Electrophorus electricus</name>
    <name type="common">Electric eel</name>
    <name type="synonym">Gymnotus electricus</name>
    <dbReference type="NCBI Taxonomy" id="8005"/>
    <lineage>
        <taxon>Eukaryota</taxon>
        <taxon>Metazoa</taxon>
        <taxon>Chordata</taxon>
        <taxon>Craniata</taxon>
        <taxon>Vertebrata</taxon>
        <taxon>Euteleostomi</taxon>
        <taxon>Actinopterygii</taxon>
        <taxon>Neopterygii</taxon>
        <taxon>Teleostei</taxon>
        <taxon>Ostariophysi</taxon>
        <taxon>Gymnotiformes</taxon>
        <taxon>Gymnotoidei</taxon>
        <taxon>Gymnotidae</taxon>
        <taxon>Electrophorus</taxon>
    </lineage>
</organism>
<dbReference type="Pfam" id="PF02140">
    <property type="entry name" value="SUEL_Lectin"/>
    <property type="match status" value="4"/>
</dbReference>
<dbReference type="GeneTree" id="ENSGT00940000154285"/>
<feature type="domain" description="SUEL-type lectin" evidence="5">
    <location>
        <begin position="303"/>
        <end position="393"/>
    </location>
</feature>
<keyword evidence="4" id="KW-0732">Signal</keyword>
<dbReference type="CDD" id="cd22836">
    <property type="entry name" value="Gal_Rha_Lectin_RBL_rpt2"/>
    <property type="match status" value="3"/>
</dbReference>
<evidence type="ECO:0000256" key="2">
    <source>
        <dbReference type="ARBA" id="ARBA00022734"/>
    </source>
</evidence>
<evidence type="ECO:0000313" key="6">
    <source>
        <dbReference type="Ensembl" id="ENSEEEP00000060427.1"/>
    </source>
</evidence>
<sequence length="431" mass="46232">MFFLKLSLLMLLAVAPDLLVHAGAGVLNILSANYGRIDSTTCSAGRPSSQITKTDCYAINTLSEVTNRCDGKSSCVVPATNSVFSDPCYGTYKYLSIKYSCVVHKTSVTCEGNNAVLTCGAGVLNILSANYGRTDSTTCSAGRPSSQITKTDCYAINTLYKVKSRCEGKSSCVVPAANSIFSDPCYGTYKYLRIKHSCVVHKTSVTCEGNNAVLTCGAGVLNIVSANYGRTDSTTCSAGRPSSQIAKTDCYATNTLSEVTNRCDGKSSCVVSATNSIFSDPCYGTYKYLSIKYSCVVHKTSVTCEGDNAVLTCGAGVLNILSANYGRTDSTTCSAGRYSEQITKTDCYGTNTLSEVTNRCDGKSSCVVPATNSVFSDPCYGTYKYLSIKYSCVVHSEFLFCHHPFILFTALSLPPKWLRPCLHLFNYANCL</sequence>
<gene>
    <name evidence="6" type="primary">LOC113578780</name>
</gene>
<evidence type="ECO:0000259" key="5">
    <source>
        <dbReference type="PROSITE" id="PS50228"/>
    </source>
</evidence>
<keyword evidence="3" id="KW-0677">Repeat</keyword>
<keyword evidence="1" id="KW-0348">Hemagglutinin</keyword>
<dbReference type="PROSITE" id="PS50228">
    <property type="entry name" value="SUEL_LECTIN"/>
    <property type="match status" value="4"/>
</dbReference>
<evidence type="ECO:0000256" key="4">
    <source>
        <dbReference type="SAM" id="SignalP"/>
    </source>
</evidence>
<protein>
    <recommendedName>
        <fullName evidence="5">SUEL-type lectin domain-containing protein</fullName>
    </recommendedName>
</protein>
<dbReference type="Proteomes" id="UP000314983">
    <property type="component" value="Chromosome 18"/>
</dbReference>
<dbReference type="PANTHER" id="PTHR46780">
    <property type="entry name" value="PROTEIN EVA-1"/>
    <property type="match status" value="1"/>
</dbReference>
<dbReference type="AlphaFoldDB" id="A0AAY5EUQ9"/>
<feature type="signal peptide" evidence="4">
    <location>
        <begin position="1"/>
        <end position="22"/>
    </location>
</feature>
<feature type="chain" id="PRO_5044242655" description="SUEL-type lectin domain-containing protein" evidence="4">
    <location>
        <begin position="23"/>
        <end position="431"/>
    </location>
</feature>